<dbReference type="PANTHER" id="PTHR23150:SF19">
    <property type="entry name" value="FORMYLGLYCINE-GENERATING ENZYME"/>
    <property type="match status" value="1"/>
</dbReference>
<dbReference type="SUPFAM" id="SSF56436">
    <property type="entry name" value="C-type lectin-like"/>
    <property type="match status" value="1"/>
</dbReference>
<reference evidence="3 4" key="1">
    <citation type="journal article" date="2011" name="J. Bacteriol.">
        <title>Genome sequence of 'Pedosphaera parvula' Ellin514, an aerobic Verrucomicrobial isolate from pasture soil.</title>
        <authorList>
            <person name="Kant R."/>
            <person name="van Passel M.W."/>
            <person name="Sangwan P."/>
            <person name="Palva A."/>
            <person name="Lucas S."/>
            <person name="Copeland A."/>
            <person name="Lapidus A."/>
            <person name="Glavina Del Rio T."/>
            <person name="Dalin E."/>
            <person name="Tice H."/>
            <person name="Bruce D."/>
            <person name="Goodwin L."/>
            <person name="Pitluck S."/>
            <person name="Chertkov O."/>
            <person name="Larimer F.W."/>
            <person name="Land M.L."/>
            <person name="Hauser L."/>
            <person name="Brettin T.S."/>
            <person name="Detter J.C."/>
            <person name="Han S."/>
            <person name="de Vos W.M."/>
            <person name="Janssen P.H."/>
            <person name="Smidt H."/>
        </authorList>
    </citation>
    <scope>NUCLEOTIDE SEQUENCE [LARGE SCALE GENOMIC DNA]</scope>
    <source>
        <strain evidence="3 4">Ellin514</strain>
    </source>
</reference>
<feature type="compositionally biased region" description="Polar residues" evidence="1">
    <location>
        <begin position="73"/>
        <end position="94"/>
    </location>
</feature>
<accession>B9XP07</accession>
<keyword evidence="4" id="KW-1185">Reference proteome</keyword>
<evidence type="ECO:0000259" key="2">
    <source>
        <dbReference type="Pfam" id="PF03781"/>
    </source>
</evidence>
<feature type="region of interest" description="Disordered" evidence="1">
    <location>
        <begin position="73"/>
        <end position="101"/>
    </location>
</feature>
<dbReference type="GO" id="GO:0120147">
    <property type="term" value="F:formylglycine-generating oxidase activity"/>
    <property type="evidence" value="ECO:0007669"/>
    <property type="project" value="TreeGrafter"/>
</dbReference>
<evidence type="ECO:0000256" key="1">
    <source>
        <dbReference type="SAM" id="MobiDB-lite"/>
    </source>
</evidence>
<protein>
    <recommendedName>
        <fullName evidence="2">Sulfatase-modifying factor enzyme-like domain-containing protein</fullName>
    </recommendedName>
</protein>
<comment type="caution">
    <text evidence="3">The sequence shown here is derived from an EMBL/GenBank/DDBJ whole genome shotgun (WGS) entry which is preliminary data.</text>
</comment>
<dbReference type="PANTHER" id="PTHR23150">
    <property type="entry name" value="SULFATASE MODIFYING FACTOR 1, 2"/>
    <property type="match status" value="1"/>
</dbReference>
<evidence type="ECO:0000313" key="3">
    <source>
        <dbReference type="EMBL" id="EEF58473.1"/>
    </source>
</evidence>
<dbReference type="EMBL" id="ABOX02000043">
    <property type="protein sequence ID" value="EEF58473.1"/>
    <property type="molecule type" value="Genomic_DNA"/>
</dbReference>
<dbReference type="Gene3D" id="3.90.1580.10">
    <property type="entry name" value="paralog of FGE (formylglycine-generating enzyme)"/>
    <property type="match status" value="1"/>
</dbReference>
<feature type="domain" description="Sulfatase-modifying factor enzyme-like" evidence="2">
    <location>
        <begin position="102"/>
        <end position="411"/>
    </location>
</feature>
<organism evidence="3 4">
    <name type="scientific">Pedosphaera parvula (strain Ellin514)</name>
    <dbReference type="NCBI Taxonomy" id="320771"/>
    <lineage>
        <taxon>Bacteria</taxon>
        <taxon>Pseudomonadati</taxon>
        <taxon>Verrucomicrobiota</taxon>
        <taxon>Pedosphaerae</taxon>
        <taxon>Pedosphaerales</taxon>
        <taxon>Pedosphaeraceae</taxon>
        <taxon>Pedosphaera</taxon>
    </lineage>
</organism>
<dbReference type="InterPro" id="IPR016187">
    <property type="entry name" value="CTDL_fold"/>
</dbReference>
<dbReference type="Pfam" id="PF03781">
    <property type="entry name" value="FGE-sulfatase"/>
    <property type="match status" value="1"/>
</dbReference>
<dbReference type="Proteomes" id="UP000003688">
    <property type="component" value="Unassembled WGS sequence"/>
</dbReference>
<gene>
    <name evidence="3" type="ORF">Cflav_PD1096</name>
</gene>
<name>B9XP07_PEDPL</name>
<proteinExistence type="predicted"/>
<dbReference type="AlphaFoldDB" id="B9XP07"/>
<dbReference type="RefSeq" id="WP_007417543.1">
    <property type="nucleotide sequence ID" value="NZ_ABOX02000043.1"/>
</dbReference>
<dbReference type="InterPro" id="IPR042095">
    <property type="entry name" value="SUMF_sf"/>
</dbReference>
<dbReference type="InterPro" id="IPR051043">
    <property type="entry name" value="Sulfatase_Mod_Factor_Kinase"/>
</dbReference>
<evidence type="ECO:0000313" key="4">
    <source>
        <dbReference type="Proteomes" id="UP000003688"/>
    </source>
</evidence>
<dbReference type="STRING" id="320771.Cflav_PD1096"/>
<sequence length="425" mass="46852">MLKEISEWQEGFFWGHYLIEPSGDTTILTDHEHQGSLLSRRRDACIINEAMNYLSFVLVTSLAAVSIQPSQAVDTTAPNPKQTSAFAPTVTNTAKPAGPAPEGMVWIPGGEFSMGSEDPTTDTICGGHEPMSDARPIHRVYVDGFWMDKTDVTNEQWEKFVKATGYITIAERAPTKEEFPTAPPENLVAGSTVFTPTPGPVPLNSMFQWWRYQKGANWRHPEGPDTDLKGREKYPVVQIAYPDAVAYAKWAGKRLPTEAEFEFAARGGSAGKTYAWGNDLKPGGKWMANIYEGTFPTKDTGADGFAGIAPVAQFPPNDYGLYDMAGNVWQWCSDWYRADYYTQLAATGTVARNPQGPDTPFDPAEPTEKKRVHKGGSFLCTDQYCTRYMVGTRGKGEVTTASNHLGFRCVKQSDATKKESASNNH</sequence>
<dbReference type="InterPro" id="IPR005532">
    <property type="entry name" value="SUMF_dom"/>
</dbReference>